<proteinExistence type="predicted"/>
<dbReference type="AlphaFoldDB" id="A0AAE3A3F1"/>
<accession>A0AAE3A3F1</accession>
<reference evidence="1 2" key="1">
    <citation type="submission" date="2021-10" db="EMBL/GenBank/DDBJ databases">
        <title>Anaerobic single-cell dispensing facilitates the cultivation of human gut bacteria.</title>
        <authorList>
            <person name="Afrizal A."/>
        </authorList>
    </citation>
    <scope>NUCLEOTIDE SEQUENCE [LARGE SCALE GENOMIC DNA]</scope>
    <source>
        <strain evidence="1 2">CLA-AA-H276</strain>
    </source>
</reference>
<organism evidence="1 2">
    <name type="scientific">Hominiventricola filiformis</name>
    <dbReference type="NCBI Taxonomy" id="2885352"/>
    <lineage>
        <taxon>Bacteria</taxon>
        <taxon>Bacillati</taxon>
        <taxon>Bacillota</taxon>
        <taxon>Clostridia</taxon>
        <taxon>Lachnospirales</taxon>
        <taxon>Lachnospiraceae</taxon>
        <taxon>Hominiventricola</taxon>
    </lineage>
</organism>
<protein>
    <submittedName>
        <fullName evidence="1">Uncharacterized protein</fullName>
    </submittedName>
</protein>
<dbReference type="RefSeq" id="WP_308458778.1">
    <property type="nucleotide sequence ID" value="NZ_JAJEPS010000002.1"/>
</dbReference>
<name>A0AAE3A3F1_9FIRM</name>
<keyword evidence="2" id="KW-1185">Reference proteome</keyword>
<dbReference type="EMBL" id="JAJEPS010000002">
    <property type="protein sequence ID" value="MCC2125327.1"/>
    <property type="molecule type" value="Genomic_DNA"/>
</dbReference>
<sequence length="391" mass="45252">MKKAVSYLAIVIFAVLLLSYSKYGSLQAVKSPLEEELFYTTEGFEEPEEAVTYFLYQVQQNNMDGALRVCAISDLAEYFSLTNFIEYTGQFPKISMLPPAEMENKAYIEISRMRLAYKYGLLFQKEYNALAHGQQMKILDVRKIEPENPDGMYYENRKAISQIMGAREVAEVCAYVQTDEQIRELHFSLARYKKYWKMILCNDLEKWHDPKPAILLVEEKSDFDAAGVALDGMDEIILPPNYYILTPQKADTKEILASDFFLYLQRGDTLSAISFFYHPGETDAVSVLETLRLQKEAAIRLQKMYYGMLLYDQQTVEWAERHYSDEPDAIPKLLDTKNMIFSSYSGVDNLIEDGNYSAIKINYGYANQWYSVILNLINRDGWYIDSFSSQE</sequence>
<dbReference type="Proteomes" id="UP001198220">
    <property type="component" value="Unassembled WGS sequence"/>
</dbReference>
<gene>
    <name evidence="1" type="ORF">LKD36_03940</name>
</gene>
<evidence type="ECO:0000313" key="2">
    <source>
        <dbReference type="Proteomes" id="UP001198220"/>
    </source>
</evidence>
<evidence type="ECO:0000313" key="1">
    <source>
        <dbReference type="EMBL" id="MCC2125327.1"/>
    </source>
</evidence>
<comment type="caution">
    <text evidence="1">The sequence shown here is derived from an EMBL/GenBank/DDBJ whole genome shotgun (WGS) entry which is preliminary data.</text>
</comment>